<evidence type="ECO:0000256" key="8">
    <source>
        <dbReference type="ARBA" id="ARBA00023146"/>
    </source>
</evidence>
<keyword evidence="8 10" id="KW-0030">Aminoacyl-tRNA synthetase</keyword>
<evidence type="ECO:0000256" key="9">
    <source>
        <dbReference type="ARBA" id="ARBA00047937"/>
    </source>
</evidence>
<dbReference type="GO" id="GO:0005524">
    <property type="term" value="F:ATP binding"/>
    <property type="evidence" value="ECO:0007669"/>
    <property type="project" value="UniProtKB-UniRule"/>
</dbReference>
<dbReference type="OrthoDB" id="9775440at2"/>
<dbReference type="Pfam" id="PF02092">
    <property type="entry name" value="tRNA_synt_2f"/>
    <property type="match status" value="1"/>
</dbReference>
<dbReference type="GO" id="GO:0005829">
    <property type="term" value="C:cytosol"/>
    <property type="evidence" value="ECO:0007669"/>
    <property type="project" value="TreeGrafter"/>
</dbReference>
<keyword evidence="4 10" id="KW-0436">Ligase</keyword>
<dbReference type="RefSeq" id="WP_091587161.1">
    <property type="nucleotide sequence ID" value="NZ_FNDU01000013.1"/>
</dbReference>
<dbReference type="InterPro" id="IPR006194">
    <property type="entry name" value="Gly-tRNA-synth_heterodimer"/>
</dbReference>
<evidence type="ECO:0000256" key="5">
    <source>
        <dbReference type="ARBA" id="ARBA00022741"/>
    </source>
</evidence>
<comment type="subunit">
    <text evidence="10">Tetramer of two alpha and two beta subunits.</text>
</comment>
<dbReference type="Proteomes" id="UP000199017">
    <property type="component" value="Unassembled WGS sequence"/>
</dbReference>
<gene>
    <name evidence="10" type="primary">glyS</name>
    <name evidence="12" type="ORF">SAMN05216352_11366</name>
</gene>
<dbReference type="STRING" id="930129.SAMN05216352_11366"/>
<dbReference type="EMBL" id="FNDU01000013">
    <property type="protein sequence ID" value="SDI85981.1"/>
    <property type="molecule type" value="Genomic_DNA"/>
</dbReference>
<organism evidence="12 13">
    <name type="scientific">Alteribacillus bidgolensis</name>
    <dbReference type="NCBI Taxonomy" id="930129"/>
    <lineage>
        <taxon>Bacteria</taxon>
        <taxon>Bacillati</taxon>
        <taxon>Bacillota</taxon>
        <taxon>Bacilli</taxon>
        <taxon>Bacillales</taxon>
        <taxon>Bacillaceae</taxon>
        <taxon>Alteribacillus</taxon>
    </lineage>
</organism>
<evidence type="ECO:0000256" key="3">
    <source>
        <dbReference type="ARBA" id="ARBA00022490"/>
    </source>
</evidence>
<dbReference type="HAMAP" id="MF_00255">
    <property type="entry name" value="Gly_tRNA_synth_beta"/>
    <property type="match status" value="1"/>
</dbReference>
<feature type="domain" description="DALR anticodon binding" evidence="11">
    <location>
        <begin position="585"/>
        <end position="677"/>
    </location>
</feature>
<accession>A0A1G8P0A3</accession>
<dbReference type="SUPFAM" id="SSF109604">
    <property type="entry name" value="HD-domain/PDEase-like"/>
    <property type="match status" value="1"/>
</dbReference>
<evidence type="ECO:0000256" key="2">
    <source>
        <dbReference type="ARBA" id="ARBA00008226"/>
    </source>
</evidence>
<keyword evidence="5 10" id="KW-0547">Nucleotide-binding</keyword>
<name>A0A1G8P0A3_9BACI</name>
<proteinExistence type="inferred from homology"/>
<dbReference type="PROSITE" id="PS50861">
    <property type="entry name" value="AA_TRNA_LIGASE_II_GLYAB"/>
    <property type="match status" value="1"/>
</dbReference>
<dbReference type="PANTHER" id="PTHR30075:SF2">
    <property type="entry name" value="GLYCINE--TRNA LIGASE, CHLOROPLASTIC_MITOCHONDRIAL 2"/>
    <property type="match status" value="1"/>
</dbReference>
<dbReference type="NCBIfam" id="TIGR00211">
    <property type="entry name" value="glyS"/>
    <property type="match status" value="1"/>
</dbReference>
<dbReference type="GO" id="GO:0004820">
    <property type="term" value="F:glycine-tRNA ligase activity"/>
    <property type="evidence" value="ECO:0007669"/>
    <property type="project" value="UniProtKB-UniRule"/>
</dbReference>
<dbReference type="GO" id="GO:0006420">
    <property type="term" value="P:arginyl-tRNA aminoacylation"/>
    <property type="evidence" value="ECO:0007669"/>
    <property type="project" value="InterPro"/>
</dbReference>
<dbReference type="EC" id="6.1.1.14" evidence="10"/>
<evidence type="ECO:0000256" key="4">
    <source>
        <dbReference type="ARBA" id="ARBA00022598"/>
    </source>
</evidence>
<evidence type="ECO:0000256" key="1">
    <source>
        <dbReference type="ARBA" id="ARBA00004496"/>
    </source>
</evidence>
<protein>
    <recommendedName>
        <fullName evidence="10">Glycine--tRNA ligase beta subunit</fullName>
        <ecNumber evidence="10">6.1.1.14</ecNumber>
    </recommendedName>
    <alternativeName>
        <fullName evidence="10">Glycyl-tRNA synthetase beta subunit</fullName>
        <shortName evidence="10">GlyRS</shortName>
    </alternativeName>
</protein>
<comment type="catalytic activity">
    <reaction evidence="9 10">
        <text>tRNA(Gly) + glycine + ATP = glycyl-tRNA(Gly) + AMP + diphosphate</text>
        <dbReference type="Rhea" id="RHEA:16013"/>
        <dbReference type="Rhea" id="RHEA-COMP:9664"/>
        <dbReference type="Rhea" id="RHEA-COMP:9683"/>
        <dbReference type="ChEBI" id="CHEBI:30616"/>
        <dbReference type="ChEBI" id="CHEBI:33019"/>
        <dbReference type="ChEBI" id="CHEBI:57305"/>
        <dbReference type="ChEBI" id="CHEBI:78442"/>
        <dbReference type="ChEBI" id="CHEBI:78522"/>
        <dbReference type="ChEBI" id="CHEBI:456215"/>
        <dbReference type="EC" id="6.1.1.14"/>
    </reaction>
</comment>
<reference evidence="12 13" key="1">
    <citation type="submission" date="2016-10" db="EMBL/GenBank/DDBJ databases">
        <authorList>
            <person name="de Groot N.N."/>
        </authorList>
    </citation>
    <scope>NUCLEOTIDE SEQUENCE [LARGE SCALE GENOMIC DNA]</scope>
    <source>
        <strain evidence="13">P4B,CCM 7963,CECT 7998,DSM 25260,IBRC-M 10614,KCTC 13821</strain>
    </source>
</reference>
<comment type="subcellular location">
    <subcellularLocation>
        <location evidence="1 10">Cytoplasm</location>
    </subcellularLocation>
</comment>
<keyword evidence="13" id="KW-1185">Reference proteome</keyword>
<dbReference type="PANTHER" id="PTHR30075">
    <property type="entry name" value="GLYCYL-TRNA SYNTHETASE"/>
    <property type="match status" value="1"/>
</dbReference>
<evidence type="ECO:0000256" key="10">
    <source>
        <dbReference type="HAMAP-Rule" id="MF_00255"/>
    </source>
</evidence>
<keyword evidence="7 10" id="KW-0648">Protein biosynthesis</keyword>
<sequence length="695" mass="79245">MSNNNFLLEIGLEEMPARFVTDAMNQLQNKLEEWMKENRISFQSIEAFSTPRRLAVRINELAEKQDDISEEAKGPSKKIALDDNGEWTKAAIGFAKGQDVDLNALFFKELKGTEYVFANKDIKGKYTSELLLELEAIITNISFPKNMRWGSYSLKYVRPIHWIVALFGDKVIPFHITDVKSGRKTFGHRFLGTEVEIFDTNYYEEELLNQYVIVNPNKRKEAIRQQIDEIAENEHWSIPVDNGLLEEVNNLVEYPTAFYGSFDEEFLNIPDEVLITSMREHQRYFPVEDKSGKLLPYFIAVRNGNSEYLDNVKKGNEKVLRARLSDAKFFYEEDQKLHPEEAAAKLDHIVFQEDLGTIGDKIRRLKKIAPAFGEILGVEKNKRMDIERAAALSKFDLVTLMIDEFSELQGIMGEKYALMAGENENVAAAIKEHYQPRYAGDEAPSTITGAVLGLAEKLDTITACFGIGMIPTGSQDPYGLRRQAAGAAQILLEHDFSVRLEDLVNKTIESLENSGILKRPGAEVKQDILSFFGLRLKNILSERCIRYDIADAVLEQAGEPVSLVVKKAAFLQAKLQDENFKDTVEALSRITNISKKENNNDNSVKVNLLEENQEKELYEAYLKLKQELPNQLAAAKVEEAFTLLEEIKPVIHHYFDHVMVMSEDEEIKENRLTQMSNLSSEIHRFANFQHIVFSS</sequence>
<dbReference type="Pfam" id="PF05746">
    <property type="entry name" value="DALR_1"/>
    <property type="match status" value="1"/>
</dbReference>
<dbReference type="AlphaFoldDB" id="A0A1G8P0A3"/>
<dbReference type="InterPro" id="IPR015944">
    <property type="entry name" value="Gly-tRNA-synth_bsu"/>
</dbReference>
<comment type="similarity">
    <text evidence="2 10">Belongs to the class-II aminoacyl-tRNA synthetase family.</text>
</comment>
<evidence type="ECO:0000256" key="7">
    <source>
        <dbReference type="ARBA" id="ARBA00022917"/>
    </source>
</evidence>
<keyword evidence="3 10" id="KW-0963">Cytoplasm</keyword>
<evidence type="ECO:0000313" key="12">
    <source>
        <dbReference type="EMBL" id="SDI85981.1"/>
    </source>
</evidence>
<dbReference type="GO" id="GO:0004814">
    <property type="term" value="F:arginine-tRNA ligase activity"/>
    <property type="evidence" value="ECO:0007669"/>
    <property type="project" value="InterPro"/>
</dbReference>
<evidence type="ECO:0000313" key="13">
    <source>
        <dbReference type="Proteomes" id="UP000199017"/>
    </source>
</evidence>
<dbReference type="InterPro" id="IPR008909">
    <property type="entry name" value="DALR_anticod-bd"/>
</dbReference>
<dbReference type="GO" id="GO:0006426">
    <property type="term" value="P:glycyl-tRNA aminoacylation"/>
    <property type="evidence" value="ECO:0007669"/>
    <property type="project" value="UniProtKB-UniRule"/>
</dbReference>
<evidence type="ECO:0000256" key="6">
    <source>
        <dbReference type="ARBA" id="ARBA00022840"/>
    </source>
</evidence>
<evidence type="ECO:0000259" key="11">
    <source>
        <dbReference type="Pfam" id="PF05746"/>
    </source>
</evidence>
<keyword evidence="6 10" id="KW-0067">ATP-binding</keyword>
<dbReference type="PRINTS" id="PR01045">
    <property type="entry name" value="TRNASYNTHGB"/>
</dbReference>